<dbReference type="PANTHER" id="PTHR37533:SF2">
    <property type="entry name" value="FLAGELLAR HOOK-LENGTH CONTROL PROTEIN"/>
    <property type="match status" value="1"/>
</dbReference>
<dbReference type="InterPro" id="IPR021136">
    <property type="entry name" value="Flagellar_hook_control-like_C"/>
</dbReference>
<dbReference type="CDD" id="cd17470">
    <property type="entry name" value="T3SS_Flik_C"/>
    <property type="match status" value="1"/>
</dbReference>
<proteinExistence type="predicted"/>
<evidence type="ECO:0000313" key="3">
    <source>
        <dbReference type="EMBL" id="PXZ03765.1"/>
    </source>
</evidence>
<gene>
    <name evidence="3" type="ORF">DKK70_16235</name>
</gene>
<reference evidence="3 4" key="1">
    <citation type="submission" date="2018-05" db="EMBL/GenBank/DDBJ databases">
        <title>Reference genomes for bee gut microbiota database.</title>
        <authorList>
            <person name="Ellegaard K.M."/>
        </authorList>
    </citation>
    <scope>NUCLEOTIDE SEQUENCE [LARGE SCALE GENOMIC DNA]</scope>
    <source>
        <strain evidence="3 4">ESL0182</strain>
    </source>
</reference>
<accession>A0A2V4DSU9</accession>
<comment type="caution">
    <text evidence="3">The sequence shown here is derived from an EMBL/GenBank/DDBJ whole genome shotgun (WGS) entry which is preliminary data.</text>
</comment>
<dbReference type="OrthoDB" id="1792985at2"/>
<feature type="region of interest" description="Disordered" evidence="1">
    <location>
        <begin position="528"/>
        <end position="581"/>
    </location>
</feature>
<dbReference type="AlphaFoldDB" id="A0A2V4DSU9"/>
<protein>
    <recommendedName>
        <fullName evidence="2">Flagellar hook-length control protein-like C-terminal domain-containing protein</fullName>
    </recommendedName>
</protein>
<dbReference type="Gene3D" id="3.30.750.140">
    <property type="match status" value="1"/>
</dbReference>
<feature type="compositionally biased region" description="Polar residues" evidence="1">
    <location>
        <begin position="571"/>
        <end position="581"/>
    </location>
</feature>
<evidence type="ECO:0000313" key="4">
    <source>
        <dbReference type="Proteomes" id="UP000247932"/>
    </source>
</evidence>
<feature type="domain" description="Flagellar hook-length control protein-like C-terminal" evidence="2">
    <location>
        <begin position="462"/>
        <end position="534"/>
    </location>
</feature>
<dbReference type="EMBL" id="QGLR01000018">
    <property type="protein sequence ID" value="PXZ03765.1"/>
    <property type="molecule type" value="Genomic_DNA"/>
</dbReference>
<name>A0A2V4DSU9_9GAMM</name>
<dbReference type="Proteomes" id="UP000247932">
    <property type="component" value="Unassembled WGS sequence"/>
</dbReference>
<dbReference type="PANTHER" id="PTHR37533">
    <property type="entry name" value="FLAGELLAR HOOK-LENGTH CONTROL PROTEIN"/>
    <property type="match status" value="1"/>
</dbReference>
<feature type="compositionally biased region" description="Polar residues" evidence="1">
    <location>
        <begin position="376"/>
        <end position="387"/>
    </location>
</feature>
<keyword evidence="4" id="KW-1185">Reference proteome</keyword>
<organism evidence="3 4">
    <name type="scientific">Gilliamella apicola</name>
    <dbReference type="NCBI Taxonomy" id="1196095"/>
    <lineage>
        <taxon>Bacteria</taxon>
        <taxon>Pseudomonadati</taxon>
        <taxon>Pseudomonadota</taxon>
        <taxon>Gammaproteobacteria</taxon>
        <taxon>Orbales</taxon>
        <taxon>Orbaceae</taxon>
        <taxon>Gilliamella</taxon>
    </lineage>
</organism>
<feature type="compositionally biased region" description="Polar residues" evidence="1">
    <location>
        <begin position="528"/>
        <end position="563"/>
    </location>
</feature>
<dbReference type="InterPro" id="IPR052563">
    <property type="entry name" value="FliK"/>
</dbReference>
<dbReference type="Pfam" id="PF02120">
    <property type="entry name" value="Flg_hook"/>
    <property type="match status" value="1"/>
</dbReference>
<evidence type="ECO:0000256" key="1">
    <source>
        <dbReference type="SAM" id="MobiDB-lite"/>
    </source>
</evidence>
<evidence type="ECO:0000259" key="2">
    <source>
        <dbReference type="Pfam" id="PF02120"/>
    </source>
</evidence>
<dbReference type="RefSeq" id="WP_110434915.1">
    <property type="nucleotide sequence ID" value="NZ_QGLR01000018.1"/>
</dbReference>
<feature type="region of interest" description="Disordered" evidence="1">
    <location>
        <begin position="367"/>
        <end position="387"/>
    </location>
</feature>
<dbReference type="InterPro" id="IPR038610">
    <property type="entry name" value="FliK-like_C_sf"/>
</dbReference>
<sequence length="581" mass="63913">MNINKLSDIPLISSQPLEFNDSELSVIEDDFFRQLLQFTEKQQDLSDNKKLINLNLLKEKLNREEDSNNSDELFMLFASPLNLQADQESTISITNRQTIEQIDESKPLLKGNTKADDLLLDAKLANNVKQPTSIDQKAAEILTSINNSEQFINKANDQHKTSKNINLVESAKADQTLPNSNLTKTQSSNSFNNLQQTVANNLADNKIINSNQEIALVASGNSQNLLSTSTPIAEKQLFDSNIANTNQEPTLVTAGSNQNQLSTSTPITEKQLFDSNSANNNQKSVLATAGNDQTPLSKSATVVNNTNQDPALVAPENSQTSATLVDSNIASSNQKSELVTAENNQKPELVTAENNQNLLPASASLFEKQSTDSKSADANQEPDSQNLLSTSTSIFENQVIQSKINNSNQEPELVTAVNGQNLSTTSTPLVEKQTTLDLNLPMPMDITKWQTALNEKISLICRQGIQNAEIKLHPEELGSLHIKLAIIDDKMNLHMAVAHNMVKNVLESALPQLRASLEEHGITLQQTDISDSSMMNDSKQSSPYKQEQQFKTEQLLNEKNQSLPKPEHRSNVTQSGLSIFA</sequence>